<gene>
    <name evidence="6" type="ORF">EJB05_55530</name>
</gene>
<keyword evidence="2 4" id="KW-0195">Cyclin</keyword>
<evidence type="ECO:0000256" key="4">
    <source>
        <dbReference type="RuleBase" id="RU000383"/>
    </source>
</evidence>
<keyword evidence="1" id="KW-0132">Cell division</keyword>
<evidence type="ECO:0000256" key="3">
    <source>
        <dbReference type="ARBA" id="ARBA00023306"/>
    </source>
</evidence>
<evidence type="ECO:0000313" key="6">
    <source>
        <dbReference type="EMBL" id="TVT99121.1"/>
    </source>
</evidence>
<keyword evidence="3" id="KW-0131">Cell cycle</keyword>
<dbReference type="Pfam" id="PF00134">
    <property type="entry name" value="Cyclin_N"/>
    <property type="match status" value="1"/>
</dbReference>
<evidence type="ECO:0000259" key="5">
    <source>
        <dbReference type="SMART" id="SM00385"/>
    </source>
</evidence>
<name>A0A5J9SJE4_9POAL</name>
<dbReference type="SUPFAM" id="SSF47954">
    <property type="entry name" value="Cyclin-like"/>
    <property type="match status" value="1"/>
</dbReference>
<feature type="non-terminal residue" evidence="6">
    <location>
        <position position="1"/>
    </location>
</feature>
<dbReference type="AlphaFoldDB" id="A0A5J9SJE4"/>
<reference evidence="6 7" key="1">
    <citation type="journal article" date="2019" name="Sci. Rep.">
        <title>A high-quality genome of Eragrostis curvula grass provides insights into Poaceae evolution and supports new strategies to enhance forage quality.</title>
        <authorList>
            <person name="Carballo J."/>
            <person name="Santos B.A.C.M."/>
            <person name="Zappacosta D."/>
            <person name="Garbus I."/>
            <person name="Selva J.P."/>
            <person name="Gallo C.A."/>
            <person name="Diaz A."/>
            <person name="Albertini E."/>
            <person name="Caccamo M."/>
            <person name="Echenique V."/>
        </authorList>
    </citation>
    <scope>NUCLEOTIDE SEQUENCE [LARGE SCALE GENOMIC DNA]</scope>
    <source>
        <strain evidence="7">cv. Victoria</strain>
        <tissue evidence="6">Leaf</tissue>
    </source>
</reference>
<organism evidence="6 7">
    <name type="scientific">Eragrostis curvula</name>
    <name type="common">weeping love grass</name>
    <dbReference type="NCBI Taxonomy" id="38414"/>
    <lineage>
        <taxon>Eukaryota</taxon>
        <taxon>Viridiplantae</taxon>
        <taxon>Streptophyta</taxon>
        <taxon>Embryophyta</taxon>
        <taxon>Tracheophyta</taxon>
        <taxon>Spermatophyta</taxon>
        <taxon>Magnoliopsida</taxon>
        <taxon>Liliopsida</taxon>
        <taxon>Poales</taxon>
        <taxon>Poaceae</taxon>
        <taxon>PACMAD clade</taxon>
        <taxon>Chloridoideae</taxon>
        <taxon>Eragrostideae</taxon>
        <taxon>Eragrostidinae</taxon>
        <taxon>Eragrostis</taxon>
    </lineage>
</organism>
<dbReference type="OrthoDB" id="5590282at2759"/>
<evidence type="ECO:0000256" key="1">
    <source>
        <dbReference type="ARBA" id="ARBA00022618"/>
    </source>
</evidence>
<comment type="similarity">
    <text evidence="4">Belongs to the cyclin family.</text>
</comment>
<accession>A0A5J9SJE4</accession>
<dbReference type="GO" id="GO:0051301">
    <property type="term" value="P:cell division"/>
    <property type="evidence" value="ECO:0007669"/>
    <property type="project" value="UniProtKB-KW"/>
</dbReference>
<keyword evidence="7" id="KW-1185">Reference proteome</keyword>
<dbReference type="InterPro" id="IPR006671">
    <property type="entry name" value="Cyclin_N"/>
</dbReference>
<proteinExistence type="inferred from homology"/>
<dbReference type="PANTHER" id="PTHR10177">
    <property type="entry name" value="CYCLINS"/>
    <property type="match status" value="1"/>
</dbReference>
<evidence type="ECO:0000313" key="7">
    <source>
        <dbReference type="Proteomes" id="UP000324897"/>
    </source>
</evidence>
<dbReference type="InterPro" id="IPR036915">
    <property type="entry name" value="Cyclin-like_sf"/>
</dbReference>
<dbReference type="InterPro" id="IPR013763">
    <property type="entry name" value="Cyclin-like_dom"/>
</dbReference>
<dbReference type="EMBL" id="RWGY01000757">
    <property type="protein sequence ID" value="TVT99121.1"/>
    <property type="molecule type" value="Genomic_DNA"/>
</dbReference>
<dbReference type="Proteomes" id="UP000324897">
    <property type="component" value="Unassembled WGS sequence"/>
</dbReference>
<sequence length="347" mass="37099">MAAVLRCPASGPSPAESFLLTIPRPTASVPSSGTPAPCTLRRRATAPTPSSAVSGLALRVPPAPASFWPFYGGSTGMVNHVSLVPLRPQFAGSGPFGGAAGVSLNPFKPSRATVTMPWEPYYGHQAQPRFTLPLPLAPPPSPVSVDGSITNNSEALPAEPHGGGVDDIDAVLRAMEQRAEDQPSPDYLRTTQNGRMVPRARASLVRFMGRIAWVYGLAPGTFHRAVSYFDRFLSARPLRDVGRRSLHILGAAAIFAAAKYEEQGATEKVNATLLAEVCCRCRLRGPNSAPTQEAIDAAKRAPHDAERVVLVALGHRLGAPTAFTFVERFTERLHCHGGDSPREECWK</sequence>
<feature type="domain" description="Cyclin-like" evidence="5">
    <location>
        <begin position="206"/>
        <end position="304"/>
    </location>
</feature>
<dbReference type="SMART" id="SM00385">
    <property type="entry name" value="CYCLIN"/>
    <property type="match status" value="1"/>
</dbReference>
<comment type="caution">
    <text evidence="6">The sequence shown here is derived from an EMBL/GenBank/DDBJ whole genome shotgun (WGS) entry which is preliminary data.</text>
</comment>
<dbReference type="InterPro" id="IPR048258">
    <property type="entry name" value="Cyclins_cyclin-box"/>
</dbReference>
<dbReference type="InterPro" id="IPR039361">
    <property type="entry name" value="Cyclin"/>
</dbReference>
<dbReference type="Gene3D" id="1.10.472.10">
    <property type="entry name" value="Cyclin-like"/>
    <property type="match status" value="2"/>
</dbReference>
<evidence type="ECO:0000256" key="2">
    <source>
        <dbReference type="ARBA" id="ARBA00023127"/>
    </source>
</evidence>
<dbReference type="PROSITE" id="PS00292">
    <property type="entry name" value="CYCLINS"/>
    <property type="match status" value="1"/>
</dbReference>
<protein>
    <recommendedName>
        <fullName evidence="5">Cyclin-like domain-containing protein</fullName>
    </recommendedName>
</protein>
<dbReference type="Gramene" id="TVT99121">
    <property type="protein sequence ID" value="TVT99121"/>
    <property type="gene ID" value="EJB05_55530"/>
</dbReference>